<dbReference type="KEGG" id="bbh:BN112_2371"/>
<dbReference type="AlphaFoldDB" id="A0A0C6P7L0"/>
<gene>
    <name evidence="3" type="ORF">BN112_2371</name>
</gene>
<name>A0A0C6P7L0_BORBO</name>
<dbReference type="InterPro" id="IPR006680">
    <property type="entry name" value="Amidohydro-rel"/>
</dbReference>
<dbReference type="InterPro" id="IPR032465">
    <property type="entry name" value="ACMSD"/>
</dbReference>
<keyword evidence="1" id="KW-0456">Lyase</keyword>
<sequence length="285" mass="31694">MNRIIDMRCRPPLPEFREYFDIPRITWHGARTGAKQVSRAFVEGSMDLFFEEMDQAGIEIAVVQGRNSPAVFMGKQFNAAFIPNERLAQIQDQYAGRFVCFAGIDVSNTAHNAVEETVRSIKSLGLKGIFIEPGRQIQSTPDDERIFPVYEKCIELDIPVNLMSGPYAGADIGVSDPLYVDRLCTRYPELKIILGHGGYPYVQQILGVAFKHTNLFVSPDMYVFAPGGQAYIDAANGALRDQMVYGSAYPLRPVTQTVSDTLGLGLSADSERAYLELNARKLLNI</sequence>
<proteinExistence type="predicted"/>
<dbReference type="SUPFAM" id="SSF51556">
    <property type="entry name" value="Metallo-dependent hydrolases"/>
    <property type="match status" value="1"/>
</dbReference>
<dbReference type="Proteomes" id="UP000007564">
    <property type="component" value="Chromosome"/>
</dbReference>
<organism evidence="3 4">
    <name type="scientific">Bordetella bronchiseptica 253</name>
    <dbReference type="NCBI Taxonomy" id="568707"/>
    <lineage>
        <taxon>Bacteria</taxon>
        <taxon>Pseudomonadati</taxon>
        <taxon>Pseudomonadota</taxon>
        <taxon>Betaproteobacteria</taxon>
        <taxon>Burkholderiales</taxon>
        <taxon>Alcaligenaceae</taxon>
        <taxon>Bordetella</taxon>
    </lineage>
</organism>
<dbReference type="OrthoDB" id="1407586at2"/>
<dbReference type="GO" id="GO:0016787">
    <property type="term" value="F:hydrolase activity"/>
    <property type="evidence" value="ECO:0007669"/>
    <property type="project" value="InterPro"/>
</dbReference>
<protein>
    <recommendedName>
        <fullName evidence="2">Amidohydrolase-related domain-containing protein</fullName>
    </recommendedName>
</protein>
<evidence type="ECO:0000313" key="4">
    <source>
        <dbReference type="Proteomes" id="UP000007564"/>
    </source>
</evidence>
<dbReference type="GeneID" id="56480254"/>
<evidence type="ECO:0000256" key="1">
    <source>
        <dbReference type="ARBA" id="ARBA00023239"/>
    </source>
</evidence>
<dbReference type="InterPro" id="IPR032466">
    <property type="entry name" value="Metal_Hydrolase"/>
</dbReference>
<accession>A0A0C6P7L0</accession>
<dbReference type="Pfam" id="PF04909">
    <property type="entry name" value="Amidohydro_2"/>
    <property type="match status" value="1"/>
</dbReference>
<reference evidence="3 4" key="1">
    <citation type="journal article" date="2012" name="BMC Genomics">
        <title>Comparative genomics of the classical Bordetella subspecies: the evolution and exchange of virulence-associated diversity amongst closely related pathogens.</title>
        <authorList>
            <person name="Park J."/>
            <person name="Zhang Y."/>
            <person name="Buboltz A.M."/>
            <person name="Zhang X."/>
            <person name="Schuster S.C."/>
            <person name="Ahuja U."/>
            <person name="Liu M."/>
            <person name="Miller J.F."/>
            <person name="Sebaihia M."/>
            <person name="Bentley S.D."/>
            <person name="Parkhill J."/>
            <person name="Harvill E.T."/>
        </authorList>
    </citation>
    <scope>NUCLEOTIDE SEQUENCE [LARGE SCALE GENOMIC DNA]</scope>
    <source>
        <strain evidence="3 4">253</strain>
    </source>
</reference>
<evidence type="ECO:0000259" key="2">
    <source>
        <dbReference type="Pfam" id="PF04909"/>
    </source>
</evidence>
<dbReference type="HOGENOM" id="CLU_044590_4_3_4"/>
<dbReference type="Gene3D" id="3.20.20.140">
    <property type="entry name" value="Metal-dependent hydrolases"/>
    <property type="match status" value="1"/>
</dbReference>
<dbReference type="RefSeq" id="WP_003808840.1">
    <property type="nucleotide sequence ID" value="NC_019382.1"/>
</dbReference>
<evidence type="ECO:0000313" key="3">
    <source>
        <dbReference type="EMBL" id="CCJ54288.1"/>
    </source>
</evidence>
<dbReference type="EMBL" id="HE965806">
    <property type="protein sequence ID" value="CCJ54288.1"/>
    <property type="molecule type" value="Genomic_DNA"/>
</dbReference>
<dbReference type="PANTHER" id="PTHR21240">
    <property type="entry name" value="2-AMINO-3-CARBOXYLMUCONATE-6-SEMIALDEHYDE DECARBOXYLASE"/>
    <property type="match status" value="1"/>
</dbReference>
<dbReference type="PANTHER" id="PTHR21240:SF19">
    <property type="entry name" value="CATALYTIC_ HYDROLASE"/>
    <property type="match status" value="1"/>
</dbReference>
<feature type="domain" description="Amidohydrolase-related" evidence="2">
    <location>
        <begin position="56"/>
        <end position="284"/>
    </location>
</feature>
<dbReference type="GO" id="GO:0016831">
    <property type="term" value="F:carboxy-lyase activity"/>
    <property type="evidence" value="ECO:0007669"/>
    <property type="project" value="InterPro"/>
</dbReference>